<dbReference type="Pfam" id="PF21210">
    <property type="entry name" value="RNA_helicase_helical"/>
    <property type="match status" value="1"/>
</dbReference>
<feature type="non-terminal residue" evidence="6">
    <location>
        <position position="1"/>
    </location>
</feature>
<accession>X1KNB5</accession>
<evidence type="ECO:0000259" key="5">
    <source>
        <dbReference type="Pfam" id="PF21210"/>
    </source>
</evidence>
<dbReference type="Gene3D" id="1.20.1320.20">
    <property type="entry name" value="hef helicase domain"/>
    <property type="match status" value="1"/>
</dbReference>
<evidence type="ECO:0000313" key="6">
    <source>
        <dbReference type="EMBL" id="GAI08562.1"/>
    </source>
</evidence>
<feature type="domain" description="Archaeal Hef helicase/nuclease insert" evidence="5">
    <location>
        <begin position="106"/>
        <end position="194"/>
    </location>
</feature>
<name>X1KNB5_9ZZZZ</name>
<proteinExistence type="predicted"/>
<keyword evidence="1" id="KW-0547">Nucleotide-binding</keyword>
<dbReference type="InterPro" id="IPR041755">
    <property type="entry name" value="Hef_ID"/>
</dbReference>
<dbReference type="GO" id="GO:0004386">
    <property type="term" value="F:helicase activity"/>
    <property type="evidence" value="ECO:0007669"/>
    <property type="project" value="UniProtKB-KW"/>
</dbReference>
<dbReference type="InterPro" id="IPR027417">
    <property type="entry name" value="P-loop_NTPase"/>
</dbReference>
<dbReference type="AlphaFoldDB" id="X1KNB5"/>
<dbReference type="Gene3D" id="3.40.50.300">
    <property type="entry name" value="P-loop containing nucleotide triphosphate hydrolases"/>
    <property type="match status" value="1"/>
</dbReference>
<evidence type="ECO:0000256" key="3">
    <source>
        <dbReference type="ARBA" id="ARBA00022806"/>
    </source>
</evidence>
<keyword evidence="3" id="KW-0347">Helicase</keyword>
<dbReference type="EMBL" id="BARV01011486">
    <property type="protein sequence ID" value="GAI08562.1"/>
    <property type="molecule type" value="Genomic_DNA"/>
</dbReference>
<dbReference type="CDD" id="cd12089">
    <property type="entry name" value="Hef_ID"/>
    <property type="match status" value="1"/>
</dbReference>
<keyword evidence="4" id="KW-0067">ATP-binding</keyword>
<organism evidence="6">
    <name type="scientific">marine sediment metagenome</name>
    <dbReference type="NCBI Taxonomy" id="412755"/>
    <lineage>
        <taxon>unclassified sequences</taxon>
        <taxon>metagenomes</taxon>
        <taxon>ecological metagenomes</taxon>
    </lineage>
</organism>
<dbReference type="PANTHER" id="PTHR14025">
    <property type="entry name" value="FANCONI ANEMIA GROUP M FANCM FAMILY MEMBER"/>
    <property type="match status" value="1"/>
</dbReference>
<dbReference type="GO" id="GO:0016787">
    <property type="term" value="F:hydrolase activity"/>
    <property type="evidence" value="ECO:0007669"/>
    <property type="project" value="UniProtKB-KW"/>
</dbReference>
<reference evidence="6" key="1">
    <citation type="journal article" date="2014" name="Front. Microbiol.">
        <title>High frequency of phylogenetically diverse reductive dehalogenase-homologous genes in deep subseafloor sedimentary metagenomes.</title>
        <authorList>
            <person name="Kawai M."/>
            <person name="Futagami T."/>
            <person name="Toyoda A."/>
            <person name="Takaki Y."/>
            <person name="Nishi S."/>
            <person name="Hori S."/>
            <person name="Arai W."/>
            <person name="Tsubouchi T."/>
            <person name="Morono Y."/>
            <person name="Uchiyama I."/>
            <person name="Ito T."/>
            <person name="Fujiyama A."/>
            <person name="Inagaki F."/>
            <person name="Takami H."/>
        </authorList>
    </citation>
    <scope>NUCLEOTIDE SEQUENCE</scope>
    <source>
        <strain evidence="6">Expedition CK06-06</strain>
    </source>
</reference>
<evidence type="ECO:0000256" key="4">
    <source>
        <dbReference type="ARBA" id="ARBA00022840"/>
    </source>
</evidence>
<dbReference type="GO" id="GO:0005524">
    <property type="term" value="F:ATP binding"/>
    <property type="evidence" value="ECO:0007669"/>
    <property type="project" value="UniProtKB-KW"/>
</dbReference>
<feature type="non-terminal residue" evidence="6">
    <location>
        <position position="245"/>
    </location>
</feature>
<keyword evidence="2" id="KW-0378">Hydrolase</keyword>
<dbReference type="PANTHER" id="PTHR14025:SF20">
    <property type="entry name" value="FANCONI ANEMIA GROUP M PROTEIN"/>
    <property type="match status" value="1"/>
</dbReference>
<sequence>HRCLKNYDYTFVAKNYLEGAEHSRILGLTASPGSKPAVIKNVCENLGIEAVEVRHRYSKDVKPYMQKLTQDIIKVDLPVPFKEVKNLLADLYKKKIDELKNRNLFFTKVITKKTLIELQAKLQRAIASGNKHFNILRGISVCAQAIKLGHAIELLETQTITYLHNYMQNLYEQAKQEKSKAAKQIVKNSKFQDAYIAILRLFNSGVEHPKLAKLKETVLREVRNKKAKIIVFAQYRDSIVKICKE</sequence>
<evidence type="ECO:0000256" key="1">
    <source>
        <dbReference type="ARBA" id="ARBA00022741"/>
    </source>
</evidence>
<comment type="caution">
    <text evidence="6">The sequence shown here is derived from an EMBL/GenBank/DDBJ whole genome shotgun (WGS) entry which is preliminary data.</text>
</comment>
<gene>
    <name evidence="6" type="ORF">S06H3_21764</name>
</gene>
<protein>
    <recommendedName>
        <fullName evidence="5">Archaeal Hef helicase/nuclease insert domain-containing protein</fullName>
    </recommendedName>
</protein>
<evidence type="ECO:0000256" key="2">
    <source>
        <dbReference type="ARBA" id="ARBA00022801"/>
    </source>
</evidence>